<keyword evidence="2" id="KW-1185">Reference proteome</keyword>
<dbReference type="AlphaFoldDB" id="A0A9N9NF60"/>
<dbReference type="Proteomes" id="UP000789759">
    <property type="component" value="Unassembled WGS sequence"/>
</dbReference>
<organism evidence="1 2">
    <name type="scientific">Cetraspora pellucida</name>
    <dbReference type="NCBI Taxonomy" id="1433469"/>
    <lineage>
        <taxon>Eukaryota</taxon>
        <taxon>Fungi</taxon>
        <taxon>Fungi incertae sedis</taxon>
        <taxon>Mucoromycota</taxon>
        <taxon>Glomeromycotina</taxon>
        <taxon>Glomeromycetes</taxon>
        <taxon>Diversisporales</taxon>
        <taxon>Gigasporaceae</taxon>
        <taxon>Cetraspora</taxon>
    </lineage>
</organism>
<feature type="non-terminal residue" evidence="1">
    <location>
        <position position="50"/>
    </location>
</feature>
<proteinExistence type="predicted"/>
<sequence>VTPSTALAIGQLANEYHLLDCPIANIGSSLGLKARWLFSVGLEKLDCIEA</sequence>
<comment type="caution">
    <text evidence="1">The sequence shown here is derived from an EMBL/GenBank/DDBJ whole genome shotgun (WGS) entry which is preliminary data.</text>
</comment>
<name>A0A9N9NF60_9GLOM</name>
<reference evidence="1" key="1">
    <citation type="submission" date="2021-06" db="EMBL/GenBank/DDBJ databases">
        <authorList>
            <person name="Kallberg Y."/>
            <person name="Tangrot J."/>
            <person name="Rosling A."/>
        </authorList>
    </citation>
    <scope>NUCLEOTIDE SEQUENCE</scope>
    <source>
        <strain evidence="1">FL966</strain>
    </source>
</reference>
<accession>A0A9N9NF60</accession>
<dbReference type="EMBL" id="CAJVQA010014094">
    <property type="protein sequence ID" value="CAG8728903.1"/>
    <property type="molecule type" value="Genomic_DNA"/>
</dbReference>
<gene>
    <name evidence="1" type="ORF">CPELLU_LOCUS13359</name>
</gene>
<protein>
    <submittedName>
        <fullName evidence="1">9718_t:CDS:1</fullName>
    </submittedName>
</protein>
<evidence type="ECO:0000313" key="1">
    <source>
        <dbReference type="EMBL" id="CAG8728903.1"/>
    </source>
</evidence>
<evidence type="ECO:0000313" key="2">
    <source>
        <dbReference type="Proteomes" id="UP000789759"/>
    </source>
</evidence>